<dbReference type="InterPro" id="IPR036322">
    <property type="entry name" value="WD40_repeat_dom_sf"/>
</dbReference>
<feature type="region of interest" description="Disordered" evidence="2">
    <location>
        <begin position="88"/>
        <end position="127"/>
    </location>
</feature>
<dbReference type="InterPro" id="IPR001680">
    <property type="entry name" value="WD40_rpt"/>
</dbReference>
<organism evidence="3 4">
    <name type="scientific">Thalassiosira oceanica</name>
    <name type="common">Marine diatom</name>
    <dbReference type="NCBI Taxonomy" id="159749"/>
    <lineage>
        <taxon>Eukaryota</taxon>
        <taxon>Sar</taxon>
        <taxon>Stramenopiles</taxon>
        <taxon>Ochrophyta</taxon>
        <taxon>Bacillariophyta</taxon>
        <taxon>Coscinodiscophyceae</taxon>
        <taxon>Thalassiosirophycidae</taxon>
        <taxon>Thalassiosirales</taxon>
        <taxon>Thalassiosiraceae</taxon>
        <taxon>Thalassiosira</taxon>
    </lineage>
</organism>
<reference evidence="3 4" key="1">
    <citation type="journal article" date="2012" name="Genome Biol.">
        <title>Genome and low-iron response of an oceanic diatom adapted to chronic iron limitation.</title>
        <authorList>
            <person name="Lommer M."/>
            <person name="Specht M."/>
            <person name="Roy A.S."/>
            <person name="Kraemer L."/>
            <person name="Andreson R."/>
            <person name="Gutowska M.A."/>
            <person name="Wolf J."/>
            <person name="Bergner S.V."/>
            <person name="Schilhabel M.B."/>
            <person name="Klostermeier U.C."/>
            <person name="Beiko R.G."/>
            <person name="Rosenstiel P."/>
            <person name="Hippler M."/>
            <person name="Laroche J."/>
        </authorList>
    </citation>
    <scope>NUCLEOTIDE SEQUENCE [LARGE SCALE GENOMIC DNA]</scope>
    <source>
        <strain evidence="3 4">CCMP1005</strain>
    </source>
</reference>
<evidence type="ECO:0000256" key="2">
    <source>
        <dbReference type="SAM" id="MobiDB-lite"/>
    </source>
</evidence>
<comment type="caution">
    <text evidence="3">The sequence shown here is derived from an EMBL/GenBank/DDBJ whole genome shotgun (WGS) entry which is preliminary data.</text>
</comment>
<name>K0SZX5_THAOC</name>
<proteinExistence type="predicted"/>
<dbReference type="SMART" id="SM00320">
    <property type="entry name" value="WD40"/>
    <property type="match status" value="4"/>
</dbReference>
<accession>K0SZX5</accession>
<feature type="compositionally biased region" description="Gly residues" evidence="2">
    <location>
        <begin position="105"/>
        <end position="121"/>
    </location>
</feature>
<dbReference type="Proteomes" id="UP000266841">
    <property type="component" value="Unassembled WGS sequence"/>
</dbReference>
<dbReference type="Gene3D" id="2.130.10.10">
    <property type="entry name" value="YVTN repeat-like/Quinoprotein amine dehydrogenase"/>
    <property type="match status" value="2"/>
</dbReference>
<sequence length="303" mass="30845">MWRPEDHGAAGDEAARLFSSFLCRRPSDPAPRASHAEGELLGHRGRVYGVSFSPDGRSVATASEDSTVRVWDADAVSSGGGALATLRAPADTRSCASAGSTAGRGALGGGRGGGPRRGGAQTGEQQPDAPQIYALQPLPGGRLLSAADDLLRVWEVRPPASAKEDADTDGAGRFSLAASARIQADAASPGPAFGGDARNPSATVYVFDACHAPRSGLVAAAASDGSCRVLDLDPAGPSLREMGALRLPPDYFAGRGGHVTACAWDGGGTCLAACTAGGRVLLWDVRPDDRSHRARAGRGRPAA</sequence>
<dbReference type="EMBL" id="AGNL01006574">
    <property type="protein sequence ID" value="EJK71938.1"/>
    <property type="molecule type" value="Genomic_DNA"/>
</dbReference>
<dbReference type="AlphaFoldDB" id="K0SZX5"/>
<dbReference type="PANTHER" id="PTHR19879:SF9">
    <property type="entry name" value="TRANSCRIPTION INITIATION FACTOR TFIID SUBUNIT 5"/>
    <property type="match status" value="1"/>
</dbReference>
<dbReference type="eggNOG" id="ENOG502SQ01">
    <property type="taxonomic scope" value="Eukaryota"/>
</dbReference>
<dbReference type="PROSITE" id="PS50082">
    <property type="entry name" value="WD_REPEATS_2"/>
    <property type="match status" value="1"/>
</dbReference>
<feature type="repeat" description="WD" evidence="1">
    <location>
        <begin position="40"/>
        <end position="72"/>
    </location>
</feature>
<evidence type="ECO:0000313" key="3">
    <source>
        <dbReference type="EMBL" id="EJK71938.1"/>
    </source>
</evidence>
<protein>
    <submittedName>
        <fullName evidence="3">Uncharacterized protein</fullName>
    </submittedName>
</protein>
<feature type="compositionally biased region" description="Low complexity" evidence="2">
    <location>
        <begin position="92"/>
        <end position="104"/>
    </location>
</feature>
<dbReference type="SUPFAM" id="SSF50978">
    <property type="entry name" value="WD40 repeat-like"/>
    <property type="match status" value="1"/>
</dbReference>
<dbReference type="PANTHER" id="PTHR19879">
    <property type="entry name" value="TRANSCRIPTION INITIATION FACTOR TFIID"/>
    <property type="match status" value="1"/>
</dbReference>
<keyword evidence="4" id="KW-1185">Reference proteome</keyword>
<dbReference type="Pfam" id="PF00400">
    <property type="entry name" value="WD40"/>
    <property type="match status" value="2"/>
</dbReference>
<evidence type="ECO:0000313" key="4">
    <source>
        <dbReference type="Proteomes" id="UP000266841"/>
    </source>
</evidence>
<dbReference type="PROSITE" id="PS50294">
    <property type="entry name" value="WD_REPEATS_REGION"/>
    <property type="match status" value="1"/>
</dbReference>
<evidence type="ECO:0000256" key="1">
    <source>
        <dbReference type="PROSITE-ProRule" id="PRU00221"/>
    </source>
</evidence>
<dbReference type="InterPro" id="IPR015943">
    <property type="entry name" value="WD40/YVTN_repeat-like_dom_sf"/>
</dbReference>
<dbReference type="OrthoDB" id="538223at2759"/>
<keyword evidence="1" id="KW-0853">WD repeat</keyword>
<gene>
    <name evidence="3" type="ORF">THAOC_06577</name>
</gene>